<keyword evidence="4 9" id="KW-0812">Transmembrane</keyword>
<feature type="region of interest" description="Disordered" evidence="8">
    <location>
        <begin position="835"/>
        <end position="861"/>
    </location>
</feature>
<organism evidence="12 13">
    <name type="scientific">Desulfofustis glycolicus DSM 9705</name>
    <dbReference type="NCBI Taxonomy" id="1121409"/>
    <lineage>
        <taxon>Bacteria</taxon>
        <taxon>Pseudomonadati</taxon>
        <taxon>Thermodesulfobacteriota</taxon>
        <taxon>Desulfobulbia</taxon>
        <taxon>Desulfobulbales</taxon>
        <taxon>Desulfocapsaceae</taxon>
        <taxon>Desulfofustis</taxon>
    </lineage>
</organism>
<dbReference type="GO" id="GO:0006884">
    <property type="term" value="P:cell volume homeostasis"/>
    <property type="evidence" value="ECO:0007669"/>
    <property type="project" value="TreeGrafter"/>
</dbReference>
<dbReference type="GO" id="GO:0055075">
    <property type="term" value="P:potassium ion homeostasis"/>
    <property type="evidence" value="ECO:0007669"/>
    <property type="project" value="TreeGrafter"/>
</dbReference>
<feature type="transmembrane region" description="Helical" evidence="9">
    <location>
        <begin position="352"/>
        <end position="369"/>
    </location>
</feature>
<feature type="transmembrane region" description="Helical" evidence="9">
    <location>
        <begin position="14"/>
        <end position="35"/>
    </location>
</feature>
<evidence type="ECO:0000256" key="4">
    <source>
        <dbReference type="ARBA" id="ARBA00022692"/>
    </source>
</evidence>
<feature type="transmembrane region" description="Helical" evidence="9">
    <location>
        <begin position="135"/>
        <end position="152"/>
    </location>
</feature>
<name>A0A1M5SIJ9_9BACT</name>
<accession>A0A1M5SIJ9</accession>
<comment type="subcellular location">
    <subcellularLocation>
        <location evidence="1">Membrane</location>
        <topology evidence="1">Multi-pass membrane protein</topology>
    </subcellularLocation>
</comment>
<dbReference type="STRING" id="1121409.SAMN02745124_00376"/>
<feature type="transmembrane region" description="Helical" evidence="9">
    <location>
        <begin position="199"/>
        <end position="218"/>
    </location>
</feature>
<protein>
    <submittedName>
        <fullName evidence="12">Transporter, cation-chloride cotransporter (CCC) family</fullName>
    </submittedName>
</protein>
<evidence type="ECO:0000256" key="7">
    <source>
        <dbReference type="SAM" id="Coils"/>
    </source>
</evidence>
<feature type="transmembrane region" description="Helical" evidence="9">
    <location>
        <begin position="329"/>
        <end position="346"/>
    </location>
</feature>
<gene>
    <name evidence="12" type="ORF">SAMN02745124_00376</name>
</gene>
<dbReference type="FunFam" id="1.20.1740.10:FF:000013">
    <property type="entry name" value="Solute carrier family 12 member"/>
    <property type="match status" value="1"/>
</dbReference>
<proteinExistence type="inferred from homology"/>
<feature type="transmembrane region" description="Helical" evidence="9">
    <location>
        <begin position="159"/>
        <end position="179"/>
    </location>
</feature>
<keyword evidence="13" id="KW-1185">Reference proteome</keyword>
<feature type="transmembrane region" description="Helical" evidence="9">
    <location>
        <begin position="47"/>
        <end position="70"/>
    </location>
</feature>
<evidence type="ECO:0000256" key="5">
    <source>
        <dbReference type="ARBA" id="ARBA00022989"/>
    </source>
</evidence>
<keyword evidence="3" id="KW-0813">Transport</keyword>
<dbReference type="GO" id="GO:0016020">
    <property type="term" value="C:membrane"/>
    <property type="evidence" value="ECO:0007669"/>
    <property type="project" value="UniProtKB-SubCell"/>
</dbReference>
<dbReference type="GO" id="GO:1990573">
    <property type="term" value="P:potassium ion import across plasma membrane"/>
    <property type="evidence" value="ECO:0007669"/>
    <property type="project" value="TreeGrafter"/>
</dbReference>
<dbReference type="GO" id="GO:0055064">
    <property type="term" value="P:chloride ion homeostasis"/>
    <property type="evidence" value="ECO:0007669"/>
    <property type="project" value="TreeGrafter"/>
</dbReference>
<evidence type="ECO:0000256" key="8">
    <source>
        <dbReference type="SAM" id="MobiDB-lite"/>
    </source>
</evidence>
<reference evidence="12 13" key="1">
    <citation type="submission" date="2016-11" db="EMBL/GenBank/DDBJ databases">
        <authorList>
            <person name="Jaros S."/>
            <person name="Januszkiewicz K."/>
            <person name="Wedrychowicz H."/>
        </authorList>
    </citation>
    <scope>NUCLEOTIDE SEQUENCE [LARGE SCALE GENOMIC DNA]</scope>
    <source>
        <strain evidence="12 13">DSM 9705</strain>
    </source>
</reference>
<dbReference type="Pfam" id="PF03522">
    <property type="entry name" value="SLC12"/>
    <property type="match status" value="1"/>
</dbReference>
<evidence type="ECO:0000256" key="1">
    <source>
        <dbReference type="ARBA" id="ARBA00004141"/>
    </source>
</evidence>
<feature type="compositionally biased region" description="Acidic residues" evidence="8">
    <location>
        <begin position="838"/>
        <end position="849"/>
    </location>
</feature>
<dbReference type="PANTHER" id="PTHR11827:SF72">
    <property type="entry name" value="GH08340P"/>
    <property type="match status" value="1"/>
</dbReference>
<evidence type="ECO:0000259" key="10">
    <source>
        <dbReference type="Pfam" id="PF00324"/>
    </source>
</evidence>
<dbReference type="Pfam" id="PF00324">
    <property type="entry name" value="AA_permease"/>
    <property type="match status" value="1"/>
</dbReference>
<dbReference type="OrthoDB" id="3181223at2"/>
<dbReference type="Proteomes" id="UP000184139">
    <property type="component" value="Unassembled WGS sequence"/>
</dbReference>
<evidence type="ECO:0000256" key="3">
    <source>
        <dbReference type="ARBA" id="ARBA00022448"/>
    </source>
</evidence>
<evidence type="ECO:0000313" key="12">
    <source>
        <dbReference type="EMBL" id="SHH38417.1"/>
    </source>
</evidence>
<keyword evidence="5 9" id="KW-1133">Transmembrane helix</keyword>
<sequence>MAETSEVDRKGPSLGTFAGVFTPSILTILGIILFLRAGYVVGSGGLLGALLIIGLANLISVLTSVSLSAIATNLKVKGGGDYYLISRTLGLEFGGAIGIVLFLAQAVSIAFYCIGFGEAVAATTLLPASSVSPRIVAAAAVAFLFIFAWLGADWATRFQFVVMALLAAALVSFFVGGWLRWDAEVFQANWSAPADGMSFWVLFALFFPAVTGFTQGVSMSGDLEDPGRSLPLGTFLAVGVSMLVYFGASLIFAGSLGGTELTADYTAMNRVAWVPWLITVGVIAATLSSAMASFLGAPRILQSLAADKIFPVLTPFAVGSGPADNPRRAVLLAAGIAFLTIALGNLNLIAPVVSMFFLISYGLLNYATYYEARAASPSFRPTFKWFDKRLSLAGALACLGVMLAIDPFTGVLAIAILFAIYQYLRRTADPARWADSRRAHYLQRVRENLLAAGLSPEHHRDWRPQILAFSEDAERRPRLLQLAGWLEGGSGLTTVVTLLEGKSLLMSKRKDEAESQLRRDIREHNPAAFPLVLISTDSEVAVQALLQAHGIGPLRANTILLNWLDPQNTTGLALRTFLFGRQLKNLFKLGCNIAILYARPPAWERLRETEPGASQIDVWWSADATGNLMLLFAYLMTRSEAWRKARVRVLAFRESVPQEEQQESLDEILRDARIDAEIVFVAAREAAAIVAASASATLVFLPFRFHGDLVALPVDGPSEALLQQLPPTVMVSAAKDIDLGAEPEEGTAAALAAARDLLEEKERLAEQTALELGEAEEAVQRAEEILHAALTGPAIDRDPARVADLTAERDRAVREHAALRRRAARMRFKAEQAREAFEDQELMLSDEGDQSSGEAAGGEQH</sequence>
<dbReference type="Gene3D" id="1.20.1740.10">
    <property type="entry name" value="Amino acid/polyamine transporter I"/>
    <property type="match status" value="1"/>
</dbReference>
<evidence type="ECO:0000256" key="9">
    <source>
        <dbReference type="SAM" id="Phobius"/>
    </source>
</evidence>
<dbReference type="AlphaFoldDB" id="A0A1M5SIJ9"/>
<dbReference type="InterPro" id="IPR004842">
    <property type="entry name" value="SLC12A_fam"/>
</dbReference>
<feature type="coiled-coil region" evidence="7">
    <location>
        <begin position="751"/>
        <end position="822"/>
    </location>
</feature>
<keyword evidence="7" id="KW-0175">Coiled coil</keyword>
<dbReference type="InterPro" id="IPR018491">
    <property type="entry name" value="SLC12_C"/>
</dbReference>
<dbReference type="RefSeq" id="WP_073373210.1">
    <property type="nucleotide sequence ID" value="NZ_FQXS01000001.1"/>
</dbReference>
<evidence type="ECO:0000256" key="6">
    <source>
        <dbReference type="ARBA" id="ARBA00023136"/>
    </source>
</evidence>
<feature type="transmembrane region" description="Helical" evidence="9">
    <location>
        <begin position="390"/>
        <end position="421"/>
    </location>
</feature>
<dbReference type="InterPro" id="IPR004841">
    <property type="entry name" value="AA-permease/SLC12A_dom"/>
</dbReference>
<feature type="transmembrane region" description="Helical" evidence="9">
    <location>
        <begin position="230"/>
        <end position="253"/>
    </location>
</feature>
<keyword evidence="6 9" id="KW-0472">Membrane</keyword>
<feature type="domain" description="Amino acid permease/ SLC12A" evidence="10">
    <location>
        <begin position="20"/>
        <end position="440"/>
    </location>
</feature>
<dbReference type="GO" id="GO:0015379">
    <property type="term" value="F:potassium:chloride symporter activity"/>
    <property type="evidence" value="ECO:0007669"/>
    <property type="project" value="TreeGrafter"/>
</dbReference>
<comment type="similarity">
    <text evidence="2">Belongs to the SLC12A transporter family.</text>
</comment>
<feature type="domain" description="SLC12A transporter C-terminal" evidence="11">
    <location>
        <begin position="613"/>
        <end position="681"/>
    </location>
</feature>
<dbReference type="EMBL" id="FQXS01000001">
    <property type="protein sequence ID" value="SHH38417.1"/>
    <property type="molecule type" value="Genomic_DNA"/>
</dbReference>
<dbReference type="PANTHER" id="PTHR11827">
    <property type="entry name" value="SOLUTE CARRIER FAMILY 12, CATION COTRANSPORTERS"/>
    <property type="match status" value="1"/>
</dbReference>
<evidence type="ECO:0000256" key="2">
    <source>
        <dbReference type="ARBA" id="ARBA00010593"/>
    </source>
</evidence>
<feature type="transmembrane region" description="Helical" evidence="9">
    <location>
        <begin position="273"/>
        <end position="295"/>
    </location>
</feature>
<evidence type="ECO:0000259" key="11">
    <source>
        <dbReference type="Pfam" id="PF03522"/>
    </source>
</evidence>
<evidence type="ECO:0000313" key="13">
    <source>
        <dbReference type="Proteomes" id="UP000184139"/>
    </source>
</evidence>